<dbReference type="AlphaFoldDB" id="A0A4R0QPH7"/>
<comment type="caution">
    <text evidence="1">The sequence shown here is derived from an EMBL/GenBank/DDBJ whole genome shotgun (WGS) entry which is preliminary data.</text>
</comment>
<evidence type="ECO:0008006" key="3">
    <source>
        <dbReference type="Google" id="ProtNLM"/>
    </source>
</evidence>
<evidence type="ECO:0000313" key="1">
    <source>
        <dbReference type="EMBL" id="TCD54123.1"/>
    </source>
</evidence>
<organism evidence="1 2">
    <name type="scientific">Alloscardovia theropitheci</name>
    <dbReference type="NCBI Taxonomy" id="2496842"/>
    <lineage>
        <taxon>Bacteria</taxon>
        <taxon>Bacillati</taxon>
        <taxon>Actinomycetota</taxon>
        <taxon>Actinomycetes</taxon>
        <taxon>Bifidobacteriales</taxon>
        <taxon>Bifidobacteriaceae</taxon>
        <taxon>Alloscardovia</taxon>
    </lineage>
</organism>
<accession>A0A4R0QPH7</accession>
<dbReference type="Proteomes" id="UP000291289">
    <property type="component" value="Unassembled WGS sequence"/>
</dbReference>
<gene>
    <name evidence="1" type="ORF">EJ419_05585</name>
</gene>
<dbReference type="EMBL" id="RXLP01000021">
    <property type="protein sequence ID" value="TCD54123.1"/>
    <property type="molecule type" value="Genomic_DNA"/>
</dbReference>
<protein>
    <recommendedName>
        <fullName evidence="3">N-acetyltransferase domain-containing protein</fullName>
    </recommendedName>
</protein>
<proteinExistence type="predicted"/>
<keyword evidence="2" id="KW-1185">Reference proteome</keyword>
<reference evidence="1 2" key="1">
    <citation type="submission" date="2018-12" db="EMBL/GenBank/DDBJ databases">
        <title>Alloscrdovia theropitheci sp. nov: a novel taxon from the feces of the bleeding-herat monkey (Theropithecus geleda).</title>
        <authorList>
            <person name="Modesto M."/>
        </authorList>
    </citation>
    <scope>NUCLEOTIDE SEQUENCE [LARGE SCALE GENOMIC DNA]</scope>
    <source>
        <strain evidence="1 2">GLDI4/2</strain>
    </source>
</reference>
<dbReference type="RefSeq" id="WP_131284463.1">
    <property type="nucleotide sequence ID" value="NZ_RXLP01000021.1"/>
</dbReference>
<dbReference type="OrthoDB" id="9773249at2"/>
<evidence type="ECO:0000313" key="2">
    <source>
        <dbReference type="Proteomes" id="UP000291289"/>
    </source>
</evidence>
<sequence length="352" mass="41170">MNMSMDSIQLVPFSSVNLQDSFFDSLRDSYPGFDAWFERKAQAHHKAYVSFDRNHVIGFLYIKDENDIDNTITPHLTRPRLKIGTFKVDFNHHSALGKRLLAIALRNFVRGHYEYMYVTLFNVSSTQGLQNLLRQYGFVYQAEKGQEQVWFKRTMRKFVNPYASYPYIFLNRGYNRYLPIYPEYHQRMFATRLATEKNVPIADVIPINSIEKIYLSGMPIVQHYRMGDHLVIYRTKDKYSPAYFTSVVTGVCTIVDVKNLSDFSSFAEFLSFIKNRSVFTDTELEDFWNSKKYPYLIVMVENVPFTTPYPTREKLLETGLLTDCRVQDQSLSDEQFRSLLSLGGINEGFIID</sequence>
<name>A0A4R0QPH7_9BIFI</name>